<evidence type="ECO:0000313" key="6">
    <source>
        <dbReference type="Proteomes" id="UP000759443"/>
    </source>
</evidence>
<proteinExistence type="predicted"/>
<comment type="subcellular location">
    <subcellularLocation>
        <location evidence="1">Membrane</location>
    </subcellularLocation>
</comment>
<comment type="caution">
    <text evidence="5">The sequence shown here is derived from an EMBL/GenBank/DDBJ whole genome shotgun (WGS) entry which is preliminary data.</text>
</comment>
<feature type="domain" description="POTRA" evidence="4">
    <location>
        <begin position="212"/>
        <end position="286"/>
    </location>
</feature>
<dbReference type="PANTHER" id="PTHR12815">
    <property type="entry name" value="SORTING AND ASSEMBLY MACHINERY SAMM50 PROTEIN FAMILY MEMBER"/>
    <property type="match status" value="1"/>
</dbReference>
<evidence type="ECO:0000313" key="5">
    <source>
        <dbReference type="EMBL" id="MBP1852213.1"/>
    </source>
</evidence>
<dbReference type="EMBL" id="JAGGJU010000010">
    <property type="protein sequence ID" value="MBP1852213.1"/>
    <property type="molecule type" value="Genomic_DNA"/>
</dbReference>
<dbReference type="Gene3D" id="3.10.20.310">
    <property type="entry name" value="membrane protein fhac"/>
    <property type="match status" value="1"/>
</dbReference>
<name>A0ABS4E2R1_9HYPH</name>
<keyword evidence="2" id="KW-1134">Transmembrane beta strand</keyword>
<dbReference type="InterPro" id="IPR039910">
    <property type="entry name" value="D15-like"/>
</dbReference>
<dbReference type="PANTHER" id="PTHR12815:SF42">
    <property type="entry name" value="BACTERIAL SURFACE ANTIGEN (D15) DOMAIN-CONTAINING PROTEIN"/>
    <property type="match status" value="1"/>
</dbReference>
<dbReference type="PROSITE" id="PS51779">
    <property type="entry name" value="POTRA"/>
    <property type="match status" value="1"/>
</dbReference>
<dbReference type="Proteomes" id="UP000759443">
    <property type="component" value="Unassembled WGS sequence"/>
</dbReference>
<evidence type="ECO:0000256" key="2">
    <source>
        <dbReference type="ARBA" id="ARBA00022452"/>
    </source>
</evidence>
<keyword evidence="2" id="KW-0812">Transmembrane</keyword>
<reference evidence="5 6" key="1">
    <citation type="submission" date="2021-03" db="EMBL/GenBank/DDBJ databases">
        <title>Genomic Encyclopedia of Type Strains, Phase IV (KMG-IV): sequencing the most valuable type-strain genomes for metagenomic binning, comparative biology and taxonomic classification.</title>
        <authorList>
            <person name="Goeker M."/>
        </authorList>
    </citation>
    <scope>NUCLEOTIDE SEQUENCE [LARGE SCALE GENOMIC DNA]</scope>
    <source>
        <strain evidence="5 6">DSM 21600</strain>
    </source>
</reference>
<evidence type="ECO:0000259" key="4">
    <source>
        <dbReference type="PROSITE" id="PS51779"/>
    </source>
</evidence>
<organism evidence="5 6">
    <name type="scientific">Rhizobium halophytocola</name>
    <dbReference type="NCBI Taxonomy" id="735519"/>
    <lineage>
        <taxon>Bacteria</taxon>
        <taxon>Pseudomonadati</taxon>
        <taxon>Pseudomonadota</taxon>
        <taxon>Alphaproteobacteria</taxon>
        <taxon>Hyphomicrobiales</taxon>
        <taxon>Rhizobiaceae</taxon>
        <taxon>Rhizobium/Agrobacterium group</taxon>
        <taxon>Rhizobium</taxon>
    </lineage>
</organism>
<dbReference type="Pfam" id="PF01103">
    <property type="entry name" value="Omp85"/>
    <property type="match status" value="1"/>
</dbReference>
<dbReference type="InterPro" id="IPR010827">
    <property type="entry name" value="BamA/TamA_POTRA"/>
</dbReference>
<accession>A0ABS4E2R1</accession>
<evidence type="ECO:0000256" key="1">
    <source>
        <dbReference type="ARBA" id="ARBA00004370"/>
    </source>
</evidence>
<dbReference type="Gene3D" id="2.40.160.50">
    <property type="entry name" value="membrane protein fhac: a member of the omp85/tpsb transporter family"/>
    <property type="match status" value="1"/>
</dbReference>
<keyword evidence="6" id="KW-1185">Reference proteome</keyword>
<evidence type="ECO:0000256" key="3">
    <source>
        <dbReference type="ARBA" id="ARBA00023136"/>
    </source>
</evidence>
<dbReference type="Pfam" id="PF07244">
    <property type="entry name" value="POTRA"/>
    <property type="match status" value="1"/>
</dbReference>
<sequence>MGVGHAGDASAFEIFGLKFFEKKDDSAEVIDPVAYSVTLTVEGADKDLEENLQGSSLLVQKKDEPVSGDLGLVIRAREDRDRLIAALYETAHYGGVVDLSINGIPIGKLPPNPNFPHQGPVPVTIRVEPGPVFTLGQVRFTGDAEQLDPANYDLVPGGEAGSNVILKAAEKMVADLKTLGHPLAKLTARDVVADHFGNKVDVTIGVEAGPQADIGPVGVTGTKDVDAGFVRRYSRVKPGDSYTPEQLKKAGDRLRELGVFSSVTVKEADTLAPDGSLPVTIEVSEGKQRYFGVGATVSSIDGFGVQGYWGHRNLFGQAEQLRFDGAIGGLGETTDVGNLDYSAGVSFTKPGAFFPAATLTASVKASTQDNTSYDINLVTAQTGLSYEMSDYDTISGGVSLEWANVTDAFGDNDYLTLSTPFEYVRDTRDNKLDATGGYRASISATPSYEILGSTPFIDLQGSLSAYRSLTEEDRIVLAGKVSIGSLFGSGSLADIPANRRFYEGGGGSVRGYAFQEISPYNGAGDATGGRSFMTGSLEARIKITDTIGIVPFFDFGTVSAANFPDFSDIRAGAGVGLRYATPFGPIRLDVAMPLNKYPGGSDYGIYAGIGQSF</sequence>
<protein>
    <submittedName>
        <fullName evidence="5">Translocation and assembly module TamA</fullName>
    </submittedName>
</protein>
<dbReference type="InterPro" id="IPR000184">
    <property type="entry name" value="Bac_surfAg_D15"/>
</dbReference>
<keyword evidence="3" id="KW-0472">Membrane</keyword>
<gene>
    <name evidence="5" type="ORF">J2Z17_003668</name>
</gene>
<dbReference type="InterPro" id="IPR034746">
    <property type="entry name" value="POTRA"/>
</dbReference>